<dbReference type="Proteomes" id="UP000515159">
    <property type="component" value="Chromosome 12"/>
</dbReference>
<keyword evidence="10" id="KW-1185">Reference proteome</keyword>
<dbReference type="InterPro" id="IPR006207">
    <property type="entry name" value="Cys_knot_C"/>
</dbReference>
<dbReference type="GO" id="GO:0005178">
    <property type="term" value="F:integrin binding"/>
    <property type="evidence" value="ECO:0007669"/>
    <property type="project" value="TreeGrafter"/>
</dbReference>
<dbReference type="PANTHER" id="PTHR11348:SF17">
    <property type="entry name" value="CCN"/>
    <property type="match status" value="1"/>
</dbReference>
<dbReference type="PROSITE" id="PS50184">
    <property type="entry name" value="VWFC_2"/>
    <property type="match status" value="2"/>
</dbReference>
<evidence type="ECO:0000259" key="8">
    <source>
        <dbReference type="PROSITE" id="PS50184"/>
    </source>
</evidence>
<dbReference type="PROSITE" id="PS01225">
    <property type="entry name" value="CTCK_2"/>
    <property type="match status" value="1"/>
</dbReference>
<evidence type="ECO:0000256" key="3">
    <source>
        <dbReference type="ARBA" id="ARBA00023157"/>
    </source>
</evidence>
<feature type="chain" id="PRO_5028043186" evidence="6">
    <location>
        <begin position="23"/>
        <end position="520"/>
    </location>
</feature>
<feature type="domain" description="IGFBP N-terminal" evidence="9">
    <location>
        <begin position="20"/>
        <end position="92"/>
    </location>
</feature>
<dbReference type="KEGG" id="gsh:117346958"/>
<dbReference type="Pfam" id="PF00093">
    <property type="entry name" value="VWC"/>
    <property type="match status" value="1"/>
</dbReference>
<evidence type="ECO:0000256" key="1">
    <source>
        <dbReference type="ARBA" id="ARBA00008125"/>
    </source>
</evidence>
<dbReference type="OrthoDB" id="365605at2759"/>
<accession>A0A6P8PCB0</accession>
<dbReference type="RefSeq" id="XP_033773161.1">
    <property type="nucleotide sequence ID" value="XM_033917270.1"/>
</dbReference>
<dbReference type="SUPFAM" id="SSF57184">
    <property type="entry name" value="Growth factor receptor domain"/>
    <property type="match status" value="1"/>
</dbReference>
<dbReference type="Pfam" id="PF00219">
    <property type="entry name" value="IGFBP"/>
    <property type="match status" value="1"/>
</dbReference>
<dbReference type="InterPro" id="IPR009030">
    <property type="entry name" value="Growth_fac_rcpt_cys_sf"/>
</dbReference>
<dbReference type="GO" id="GO:0031012">
    <property type="term" value="C:extracellular matrix"/>
    <property type="evidence" value="ECO:0007669"/>
    <property type="project" value="TreeGrafter"/>
</dbReference>
<dbReference type="Pfam" id="PF19035">
    <property type="entry name" value="TSP1_CCN"/>
    <property type="match status" value="1"/>
</dbReference>
<dbReference type="GO" id="GO:0045597">
    <property type="term" value="P:positive regulation of cell differentiation"/>
    <property type="evidence" value="ECO:0007669"/>
    <property type="project" value="TreeGrafter"/>
</dbReference>
<dbReference type="SMART" id="SM00214">
    <property type="entry name" value="VWC"/>
    <property type="match status" value="2"/>
</dbReference>
<gene>
    <name evidence="11" type="primary">LOC117346958</name>
</gene>
<dbReference type="PROSITE" id="PS51323">
    <property type="entry name" value="IGFBP_N_2"/>
    <property type="match status" value="1"/>
</dbReference>
<dbReference type="SMART" id="SM00041">
    <property type="entry name" value="CT"/>
    <property type="match status" value="1"/>
</dbReference>
<feature type="domain" description="VWFC" evidence="8">
    <location>
        <begin position="238"/>
        <end position="304"/>
    </location>
</feature>
<dbReference type="PANTHER" id="PTHR11348">
    <property type="entry name" value="CONNECTIVE TISSUE GROWTH FACTOR-RELATED"/>
    <property type="match status" value="1"/>
</dbReference>
<dbReference type="InterPro" id="IPR050941">
    <property type="entry name" value="CCN"/>
</dbReference>
<dbReference type="InterPro" id="IPR001007">
    <property type="entry name" value="VWF_dom"/>
</dbReference>
<dbReference type="GO" id="GO:0005615">
    <property type="term" value="C:extracellular space"/>
    <property type="evidence" value="ECO:0007669"/>
    <property type="project" value="TreeGrafter"/>
</dbReference>
<dbReference type="PROSITE" id="PS50092">
    <property type="entry name" value="TSP1"/>
    <property type="match status" value="1"/>
</dbReference>
<dbReference type="SMART" id="SM00209">
    <property type="entry name" value="TSP1"/>
    <property type="match status" value="1"/>
</dbReference>
<comment type="similarity">
    <text evidence="1">Belongs to the CCN family.</text>
</comment>
<evidence type="ECO:0000256" key="5">
    <source>
        <dbReference type="SAM" id="MobiDB-lite"/>
    </source>
</evidence>
<evidence type="ECO:0000259" key="9">
    <source>
        <dbReference type="PROSITE" id="PS51323"/>
    </source>
</evidence>
<organism evidence="10 11">
    <name type="scientific">Geotrypetes seraphini</name>
    <name type="common">Gaboon caecilian</name>
    <name type="synonym">Caecilia seraphini</name>
    <dbReference type="NCBI Taxonomy" id="260995"/>
    <lineage>
        <taxon>Eukaryota</taxon>
        <taxon>Metazoa</taxon>
        <taxon>Chordata</taxon>
        <taxon>Craniata</taxon>
        <taxon>Vertebrata</taxon>
        <taxon>Euteleostomi</taxon>
        <taxon>Amphibia</taxon>
        <taxon>Gymnophiona</taxon>
        <taxon>Geotrypetes</taxon>
    </lineage>
</organism>
<feature type="domain" description="CTCK" evidence="7">
    <location>
        <begin position="427"/>
        <end position="501"/>
    </location>
</feature>
<evidence type="ECO:0000256" key="2">
    <source>
        <dbReference type="ARBA" id="ARBA00022729"/>
    </source>
</evidence>
<dbReference type="InterPro" id="IPR000867">
    <property type="entry name" value="IGFBP-like"/>
</dbReference>
<dbReference type="GO" id="GO:0008201">
    <property type="term" value="F:heparin binding"/>
    <property type="evidence" value="ECO:0007669"/>
    <property type="project" value="TreeGrafter"/>
</dbReference>
<name>A0A6P8PCB0_GEOSA</name>
<dbReference type="GeneID" id="117346958"/>
<evidence type="ECO:0000313" key="10">
    <source>
        <dbReference type="Proteomes" id="UP000515159"/>
    </source>
</evidence>
<dbReference type="SUPFAM" id="SSF57603">
    <property type="entry name" value="FnI-like domain"/>
    <property type="match status" value="2"/>
</dbReference>
<feature type="signal peptide" evidence="6">
    <location>
        <begin position="1"/>
        <end position="22"/>
    </location>
</feature>
<dbReference type="InterPro" id="IPR036383">
    <property type="entry name" value="TSP1_rpt_sf"/>
</dbReference>
<dbReference type="GO" id="GO:0007155">
    <property type="term" value="P:cell adhesion"/>
    <property type="evidence" value="ECO:0007669"/>
    <property type="project" value="TreeGrafter"/>
</dbReference>
<dbReference type="Gene3D" id="2.20.100.10">
    <property type="entry name" value="Thrombospondin type-1 (TSP1) repeat"/>
    <property type="match status" value="1"/>
</dbReference>
<reference evidence="11" key="1">
    <citation type="submission" date="2025-08" db="UniProtKB">
        <authorList>
            <consortium name="RefSeq"/>
        </authorList>
    </citation>
    <scope>IDENTIFICATION</scope>
</reference>
<dbReference type="PROSITE" id="PS01208">
    <property type="entry name" value="VWFC_1"/>
    <property type="match status" value="2"/>
</dbReference>
<keyword evidence="2 6" id="KW-0732">Signal</keyword>
<dbReference type="AlphaFoldDB" id="A0A6P8PCB0"/>
<feature type="domain" description="VWFC" evidence="8">
    <location>
        <begin position="96"/>
        <end position="162"/>
    </location>
</feature>
<dbReference type="InParanoid" id="A0A6P8PCB0"/>
<evidence type="ECO:0000256" key="4">
    <source>
        <dbReference type="PROSITE-ProRule" id="PRU00039"/>
    </source>
</evidence>
<dbReference type="SUPFAM" id="SSF82895">
    <property type="entry name" value="TSP-1 type 1 repeat"/>
    <property type="match status" value="1"/>
</dbReference>
<dbReference type="SMART" id="SM00121">
    <property type="entry name" value="IB"/>
    <property type="match status" value="1"/>
</dbReference>
<proteinExistence type="inferred from homology"/>
<keyword evidence="3" id="KW-1015">Disulfide bond</keyword>
<protein>
    <submittedName>
        <fullName evidence="11">CCN family member 2-like</fullName>
    </submittedName>
</protein>
<evidence type="ECO:0000313" key="11">
    <source>
        <dbReference type="RefSeq" id="XP_033773161.1"/>
    </source>
</evidence>
<feature type="region of interest" description="Disordered" evidence="5">
    <location>
        <begin position="175"/>
        <end position="207"/>
    </location>
</feature>
<dbReference type="GO" id="GO:0007165">
    <property type="term" value="P:signal transduction"/>
    <property type="evidence" value="ECO:0007669"/>
    <property type="project" value="InterPro"/>
</dbReference>
<dbReference type="InterPro" id="IPR043973">
    <property type="entry name" value="TSP1_CCN"/>
</dbReference>
<evidence type="ECO:0000256" key="6">
    <source>
        <dbReference type="SAM" id="SignalP"/>
    </source>
</evidence>
<evidence type="ECO:0000259" key="7">
    <source>
        <dbReference type="PROSITE" id="PS01225"/>
    </source>
</evidence>
<dbReference type="InterPro" id="IPR000884">
    <property type="entry name" value="TSP1_rpt"/>
</dbReference>
<sequence length="520" mass="58192">MHLALRFVMIAAWVQIPSKVQAICPLDCSCPPRLPCPPGVPSLPDGCGCGCWVCAAQLGEECSELLPCDFSRGLRCDLGNNLERQEGFCTATEEGRSCFINGTVYLHRERFHLGCQAACICEDGSVGCVPLCPLVMPLKPPGCKDMQLVKVPGQCCREWQCVDSNSIEDWLVTSAKEETQGENDVDTSSRVRGEGTGPSWNDDLRRPPRRKIQLKSREIKAGLQEDPKEQDPEIQEGRFCQMNGSIYQHGEKFQMGCQGMCVCRDTTIACVSLCPPTSPPRVPGCRLLEQVEVPGKCCKEWLCTEYQGPKKHKPSHAWNRMQPEASRETAVLKRRKAREELERKTSLAAPQGTKRRVLEGEDADRCKKEPTEWSQCSKTCGQGLSIRLVWKGERCTPKPEKRLCLVRPCEDFLQTGNYTILKKGPKCTRLLQIQEPWFWSHKNCKSVKALLPFFCGSCLDGRRCAPSKTRTLPLRFHCDSGASPIRNIMWIQNCTCDRKQTGGAKRAQGQPSLTTLPEPM</sequence>
<comment type="caution">
    <text evidence="4">Lacks conserved residue(s) required for the propagation of feature annotation.</text>
</comment>